<evidence type="ECO:0000256" key="1">
    <source>
        <dbReference type="ARBA" id="ARBA00022737"/>
    </source>
</evidence>
<dbReference type="PROSITE" id="PS50297">
    <property type="entry name" value="ANK_REP_REGION"/>
    <property type="match status" value="4"/>
</dbReference>
<dbReference type="Proteomes" id="UP000009022">
    <property type="component" value="Unassembled WGS sequence"/>
</dbReference>
<dbReference type="Pfam" id="PF00536">
    <property type="entry name" value="SAM_1"/>
    <property type="match status" value="1"/>
</dbReference>
<dbReference type="EMBL" id="DS985242">
    <property type="protein sequence ID" value="EDV27330.1"/>
    <property type="molecule type" value="Genomic_DNA"/>
</dbReference>
<dbReference type="PROSITE" id="PS50088">
    <property type="entry name" value="ANK_REPEAT"/>
    <property type="match status" value="5"/>
</dbReference>
<dbReference type="Pfam" id="PF07647">
    <property type="entry name" value="SAM_2"/>
    <property type="match status" value="1"/>
</dbReference>
<feature type="domain" description="SAM" evidence="5">
    <location>
        <begin position="547"/>
        <end position="611"/>
    </location>
</feature>
<dbReference type="PROSITE" id="PS50105">
    <property type="entry name" value="SAM_DOMAIN"/>
    <property type="match status" value="2"/>
</dbReference>
<proteinExistence type="predicted"/>
<feature type="compositionally biased region" description="Basic and acidic residues" evidence="4">
    <location>
        <begin position="264"/>
        <end position="274"/>
    </location>
</feature>
<dbReference type="InterPro" id="IPR013761">
    <property type="entry name" value="SAM/pointed_sf"/>
</dbReference>
<protein>
    <recommendedName>
        <fullName evidence="5">SAM domain-containing protein</fullName>
    </recommendedName>
</protein>
<dbReference type="CDD" id="cd09487">
    <property type="entry name" value="SAM_superfamily"/>
    <property type="match status" value="1"/>
</dbReference>
<dbReference type="PhylomeDB" id="B3RMT5"/>
<feature type="repeat" description="ANK" evidence="3">
    <location>
        <begin position="86"/>
        <end position="118"/>
    </location>
</feature>
<feature type="compositionally biased region" description="Polar residues" evidence="4">
    <location>
        <begin position="680"/>
        <end position="693"/>
    </location>
</feature>
<dbReference type="Pfam" id="PF00023">
    <property type="entry name" value="Ank"/>
    <property type="match status" value="1"/>
</dbReference>
<feature type="repeat" description="ANK" evidence="3">
    <location>
        <begin position="186"/>
        <end position="218"/>
    </location>
</feature>
<evidence type="ECO:0000256" key="2">
    <source>
        <dbReference type="ARBA" id="ARBA00023043"/>
    </source>
</evidence>
<dbReference type="RefSeq" id="XP_002109164.1">
    <property type="nucleotide sequence ID" value="XM_002109128.1"/>
</dbReference>
<dbReference type="GeneID" id="6750956"/>
<keyword evidence="2 3" id="KW-0040">ANK repeat</keyword>
<dbReference type="InterPro" id="IPR036770">
    <property type="entry name" value="Ankyrin_rpt-contain_sf"/>
</dbReference>
<dbReference type="AlphaFoldDB" id="B3RMT5"/>
<dbReference type="PANTHER" id="PTHR24174:SF16">
    <property type="entry name" value="CASKIN-2"/>
    <property type="match status" value="1"/>
</dbReference>
<dbReference type="eggNOG" id="KOG0507">
    <property type="taxonomic scope" value="Eukaryota"/>
</dbReference>
<dbReference type="Gene3D" id="1.10.150.50">
    <property type="entry name" value="Transcription Factor, Ets-1"/>
    <property type="match status" value="2"/>
</dbReference>
<dbReference type="KEGG" id="tad:TRIADDRAFT_52921"/>
<feature type="repeat" description="ANK" evidence="3">
    <location>
        <begin position="154"/>
        <end position="186"/>
    </location>
</feature>
<feature type="repeat" description="ANK" evidence="3">
    <location>
        <begin position="53"/>
        <end position="85"/>
    </location>
</feature>
<dbReference type="PANTHER" id="PTHR24174">
    <property type="entry name" value="ANKYRIN REPEAT AND STERILE ALPHA MOTIF DOMAIN-CONTAINING PROTEIN 1"/>
    <property type="match status" value="1"/>
</dbReference>
<dbReference type="PRINTS" id="PR01415">
    <property type="entry name" value="ANKYRIN"/>
</dbReference>
<dbReference type="InterPro" id="IPR001660">
    <property type="entry name" value="SAM"/>
</dbReference>
<dbReference type="Pfam" id="PF12796">
    <property type="entry name" value="Ank_2"/>
    <property type="match status" value="2"/>
</dbReference>
<dbReference type="STRING" id="10228.B3RMT5"/>
<keyword evidence="7" id="KW-1185">Reference proteome</keyword>
<dbReference type="SMART" id="SM00248">
    <property type="entry name" value="ANK"/>
    <property type="match status" value="6"/>
</dbReference>
<feature type="region of interest" description="Disordered" evidence="4">
    <location>
        <begin position="252"/>
        <end position="295"/>
    </location>
</feature>
<dbReference type="eggNOG" id="KOG4384">
    <property type="taxonomic scope" value="Eukaryota"/>
</dbReference>
<feature type="domain" description="SAM" evidence="5">
    <location>
        <begin position="478"/>
        <end position="541"/>
    </location>
</feature>
<evidence type="ECO:0000313" key="7">
    <source>
        <dbReference type="Proteomes" id="UP000009022"/>
    </source>
</evidence>
<feature type="repeat" description="ANK" evidence="3">
    <location>
        <begin position="20"/>
        <end position="52"/>
    </location>
</feature>
<dbReference type="SMART" id="SM00454">
    <property type="entry name" value="SAM"/>
    <property type="match status" value="2"/>
</dbReference>
<dbReference type="SUPFAM" id="SSF47769">
    <property type="entry name" value="SAM/Pointed domain"/>
    <property type="match status" value="2"/>
</dbReference>
<evidence type="ECO:0000313" key="6">
    <source>
        <dbReference type="EMBL" id="EDV27330.1"/>
    </source>
</evidence>
<reference evidence="6 7" key="1">
    <citation type="journal article" date="2008" name="Nature">
        <title>The Trichoplax genome and the nature of placozoans.</title>
        <authorList>
            <person name="Srivastava M."/>
            <person name="Begovic E."/>
            <person name="Chapman J."/>
            <person name="Putnam N.H."/>
            <person name="Hellsten U."/>
            <person name="Kawashima T."/>
            <person name="Kuo A."/>
            <person name="Mitros T."/>
            <person name="Salamov A."/>
            <person name="Carpenter M.L."/>
            <person name="Signorovitch A.Y."/>
            <person name="Moreno M.A."/>
            <person name="Kamm K."/>
            <person name="Grimwood J."/>
            <person name="Schmutz J."/>
            <person name="Shapiro H."/>
            <person name="Grigoriev I.V."/>
            <person name="Buss L.W."/>
            <person name="Schierwater B."/>
            <person name="Dellaporta S.L."/>
            <person name="Rokhsar D.S."/>
        </authorList>
    </citation>
    <scope>NUCLEOTIDE SEQUENCE [LARGE SCALE GENOMIC DNA]</scope>
    <source>
        <strain evidence="6 7">Grell-BS-1999</strain>
    </source>
</reference>
<dbReference type="SUPFAM" id="SSF48403">
    <property type="entry name" value="Ankyrin repeat"/>
    <property type="match status" value="1"/>
</dbReference>
<organism evidence="6 7">
    <name type="scientific">Trichoplax adhaerens</name>
    <name type="common">Trichoplax reptans</name>
    <dbReference type="NCBI Taxonomy" id="10228"/>
    <lineage>
        <taxon>Eukaryota</taxon>
        <taxon>Metazoa</taxon>
        <taxon>Placozoa</taxon>
        <taxon>Uniplacotomia</taxon>
        <taxon>Trichoplacea</taxon>
        <taxon>Trichoplacidae</taxon>
        <taxon>Trichoplax</taxon>
    </lineage>
</organism>
<gene>
    <name evidence="6" type="ORF">TRIADDRAFT_52921</name>
</gene>
<dbReference type="InterPro" id="IPR033635">
    <property type="entry name" value="ANKS1/Caskin"/>
</dbReference>
<dbReference type="HOGENOM" id="CLU_330484_0_0_1"/>
<dbReference type="InParanoid" id="B3RMT5"/>
<dbReference type="Gene3D" id="1.25.40.20">
    <property type="entry name" value="Ankyrin repeat-containing domain"/>
    <property type="match status" value="2"/>
</dbReference>
<sequence>MSNGPKGISKKFNIDFQDSTSLSPLHYGALCDNRDIIELLIDSGASLDITDCNGMSPLHLACWKDALNALDILIEAGANVNLQSRSGDTPLHLAVQDGHFKVVKFLLTKSIAATMKNRAGETALDLACQYGYKKVVEALLEGIWKEKFVHIHKDDQSPLMTAARCGRADIVNVLVEAGFDINRKAANGTALHEATLFSKIEVVELLIEHEIDVMIKNDFGETALDIANKFNSSVLVDEIRLLIEGAMKEKEKPSSFRHSIRKSAHLDQDNENSDKTNNVKKSKKNKASSFDIPESSTVAQTEIVIEHYPDPRNHLHGIGSNGRGSGNHKRSNNMMDVRDHSESGQIISSHTSVPLDNSGRSKPVRIEKDGAIVSAFNQITTENAGYINQLNIMQNIASHRLLDISPTGKVPLGMMRARTLSMLGPKRISRLDFSSDSIEERERTYSIDFSHDVYTLNPAIDGAKSTVEKGKSDSKDFEKPSSLKLWLHTIDQEEYSNLFIQAGVDMKILPYLSMQEYNAIGITDSSDQRVILNEAISLPHFPILIARSPYNVKHWLQLLQLSEYLSNFSDNEYESISSVIDITQEDLNEIGIHKLGHVKKILLSLECIRAKFNRNSFHRFSSETNLATYSVTSRSPSPAETSVPIDDSDIKCMTNSNNHLALSDGGNIYSFWRLSNYGSNSSLRKESPSSNYPANDERNGIDSMSSSNEENDMNYYSFLSPNLKSYCPKNAKDDDTANANIFNYDYDAGNYKQVEGVDNPIQDLWDSVTGMQDSLLFTKIEPSHYCTEMDDISNGFDKMAESLQSPPSDRETNDSLSSTFNYCDDGSMRSLADRLTFLSRLDLIYLDALANMFFSTAKEFEVMLTKLD</sequence>
<dbReference type="OrthoDB" id="6156898at2759"/>
<name>B3RMT5_TRIAD</name>
<evidence type="ECO:0000259" key="5">
    <source>
        <dbReference type="PROSITE" id="PS50105"/>
    </source>
</evidence>
<evidence type="ECO:0000256" key="3">
    <source>
        <dbReference type="PROSITE-ProRule" id="PRU00023"/>
    </source>
</evidence>
<feature type="region of interest" description="Disordered" evidence="4">
    <location>
        <begin position="309"/>
        <end position="332"/>
    </location>
</feature>
<accession>B3RMT5</accession>
<dbReference type="CTD" id="6750956"/>
<feature type="region of interest" description="Disordered" evidence="4">
    <location>
        <begin position="680"/>
        <end position="707"/>
    </location>
</feature>
<evidence type="ECO:0000256" key="4">
    <source>
        <dbReference type="SAM" id="MobiDB-lite"/>
    </source>
</evidence>
<dbReference type="InterPro" id="IPR002110">
    <property type="entry name" value="Ankyrin_rpt"/>
</dbReference>
<keyword evidence="1" id="KW-0677">Repeat</keyword>